<dbReference type="GO" id="GO:0008270">
    <property type="term" value="F:zinc ion binding"/>
    <property type="evidence" value="ECO:0007669"/>
    <property type="project" value="InterPro"/>
</dbReference>
<proteinExistence type="predicted"/>
<evidence type="ECO:0000256" key="2">
    <source>
        <dbReference type="ARBA" id="ARBA00023163"/>
    </source>
</evidence>
<keyword evidence="1" id="KW-0805">Transcription regulation</keyword>
<keyword evidence="7" id="KW-1185">Reference proteome</keyword>
<dbReference type="GO" id="GO:0000435">
    <property type="term" value="P:positive regulation of transcription from RNA polymerase II promoter by galactose"/>
    <property type="evidence" value="ECO:0007669"/>
    <property type="project" value="TreeGrafter"/>
</dbReference>
<dbReference type="InterPro" id="IPR007219">
    <property type="entry name" value="XnlR_reg_dom"/>
</dbReference>
<evidence type="ECO:0000256" key="4">
    <source>
        <dbReference type="SAM" id="MobiDB-lite"/>
    </source>
</evidence>
<evidence type="ECO:0000313" key="7">
    <source>
        <dbReference type="Proteomes" id="UP000452235"/>
    </source>
</evidence>
<keyword evidence="3" id="KW-0539">Nucleus</keyword>
<organism evidence="6 7">
    <name type="scientific">Aspergillus terreus</name>
    <dbReference type="NCBI Taxonomy" id="33178"/>
    <lineage>
        <taxon>Eukaryota</taxon>
        <taxon>Fungi</taxon>
        <taxon>Dikarya</taxon>
        <taxon>Ascomycota</taxon>
        <taxon>Pezizomycotina</taxon>
        <taxon>Eurotiomycetes</taxon>
        <taxon>Eurotiomycetidae</taxon>
        <taxon>Eurotiales</taxon>
        <taxon>Aspergillaceae</taxon>
        <taxon>Aspergillus</taxon>
        <taxon>Aspergillus subgen. Circumdati</taxon>
    </lineage>
</organism>
<sequence>MQVVPPRDVLSQSPHSTPGDLSTRSIMLRTSQDERVFLGSTAAISFLEFLQQTWRTYVEPNSFTENPGTKRMLEADMPRSLAPPKEGLDDSQKRRLVGSYLHASSGILDLFTENDVERILACSNPQLQCPPSPEDTVDPEVNQHVLLDLMIAIGAQADAAQHELCLAVPYFTRAQRAAFAGMLQAPTVDLARAFVLMAFYMLGACNRNAALMYIGVASNMSMILGLHLPEKYQHLPIEKREARLQTCKSIRVLDLICNTILGRPGNTPIICDEREFLDGEICPNYATLCATYEVVSVLQSVVNKTTENQGIHIDDAEEFIQQLQRWSGNLPAHLRQQSLASHLELPTLATSRAIIGKIHLACIYYYAVIQVTRQFLVSQIIPHIRGQMVLDSVNERETELATMCTEAALLMIQMCEDAAQANSLLGNMCILKAWLFSSGLVLGFSLLGPHKQRSSIRHAFQSAGRLLAGFGQTSPQARQYHCILNEFADAIDAHERQRQSNQPHRRSSRVEKILSFDVGSSSRESGWVETQRMFPSSPQSGGTDATVDGQSQVEPFLMDDLTRQWDWGPGTGDNEILRMFLDPCLDNLMSYPEGHNFG</sequence>
<gene>
    <name evidence="6" type="ORF">ATEIFO6365_0010040700</name>
</gene>
<protein>
    <recommendedName>
        <fullName evidence="5">Xylanolytic transcriptional activator regulatory domain-containing protein</fullName>
    </recommendedName>
</protein>
<dbReference type="EMBL" id="BLJY01000010">
    <property type="protein sequence ID" value="GFF19627.1"/>
    <property type="molecule type" value="Genomic_DNA"/>
</dbReference>
<evidence type="ECO:0000256" key="1">
    <source>
        <dbReference type="ARBA" id="ARBA00023015"/>
    </source>
</evidence>
<accession>A0A5M3ZDE5</accession>
<feature type="region of interest" description="Disordered" evidence="4">
    <location>
        <begin position="1"/>
        <end position="22"/>
    </location>
</feature>
<dbReference type="CDD" id="cd12148">
    <property type="entry name" value="fungal_TF_MHR"/>
    <property type="match status" value="1"/>
</dbReference>
<dbReference type="GO" id="GO:0000978">
    <property type="term" value="F:RNA polymerase II cis-regulatory region sequence-specific DNA binding"/>
    <property type="evidence" value="ECO:0007669"/>
    <property type="project" value="TreeGrafter"/>
</dbReference>
<dbReference type="Pfam" id="PF04082">
    <property type="entry name" value="Fungal_trans"/>
    <property type="match status" value="1"/>
</dbReference>
<dbReference type="AlphaFoldDB" id="A0A5M3ZDE5"/>
<reference evidence="6 7" key="1">
    <citation type="submission" date="2020-01" db="EMBL/GenBank/DDBJ databases">
        <title>Aspergillus terreus IFO 6365 whole genome shotgun sequence.</title>
        <authorList>
            <person name="Kanamasa S."/>
            <person name="Takahashi H."/>
        </authorList>
    </citation>
    <scope>NUCLEOTIDE SEQUENCE [LARGE SCALE GENOMIC DNA]</scope>
    <source>
        <strain evidence="6 7">IFO 6365</strain>
    </source>
</reference>
<name>A0A5M3ZDE5_ASPTE</name>
<feature type="domain" description="Xylanolytic transcriptional activator regulatory" evidence="5">
    <location>
        <begin position="142"/>
        <end position="264"/>
    </location>
</feature>
<dbReference type="GO" id="GO:0005634">
    <property type="term" value="C:nucleus"/>
    <property type="evidence" value="ECO:0007669"/>
    <property type="project" value="TreeGrafter"/>
</dbReference>
<comment type="caution">
    <text evidence="6">The sequence shown here is derived from an EMBL/GenBank/DDBJ whole genome shotgun (WGS) entry which is preliminary data.</text>
</comment>
<dbReference type="GO" id="GO:0006351">
    <property type="term" value="P:DNA-templated transcription"/>
    <property type="evidence" value="ECO:0007669"/>
    <property type="project" value="InterPro"/>
</dbReference>
<dbReference type="PANTHER" id="PTHR47424">
    <property type="entry name" value="REGULATORY PROTEIN GAL4"/>
    <property type="match status" value="1"/>
</dbReference>
<dbReference type="OrthoDB" id="4064873at2759"/>
<dbReference type="InterPro" id="IPR051127">
    <property type="entry name" value="Fungal_SecMet_Regulators"/>
</dbReference>
<evidence type="ECO:0000256" key="3">
    <source>
        <dbReference type="ARBA" id="ARBA00023242"/>
    </source>
</evidence>
<dbReference type="Proteomes" id="UP000452235">
    <property type="component" value="Unassembled WGS sequence"/>
</dbReference>
<evidence type="ECO:0000313" key="6">
    <source>
        <dbReference type="EMBL" id="GFF19627.1"/>
    </source>
</evidence>
<dbReference type="PANTHER" id="PTHR47424:SF9">
    <property type="entry name" value="TAH-2"/>
    <property type="match status" value="1"/>
</dbReference>
<dbReference type="GO" id="GO:0000981">
    <property type="term" value="F:DNA-binding transcription factor activity, RNA polymerase II-specific"/>
    <property type="evidence" value="ECO:0007669"/>
    <property type="project" value="TreeGrafter"/>
</dbReference>
<dbReference type="VEuPathDB" id="FungiDB:ATEG_08889"/>
<evidence type="ECO:0000259" key="5">
    <source>
        <dbReference type="Pfam" id="PF04082"/>
    </source>
</evidence>
<keyword evidence="2" id="KW-0804">Transcription</keyword>
<feature type="compositionally biased region" description="Polar residues" evidence="4">
    <location>
        <begin position="10"/>
        <end position="22"/>
    </location>
</feature>